<dbReference type="Proteomes" id="UP000653454">
    <property type="component" value="Unassembled WGS sequence"/>
</dbReference>
<sequence>MGRTAASSRELRSGKLVRRAVVQHRRRVVEVLQEGHGGARDGGGAPLRRREPLLQRAQVVQQIAVRRRRVQVEPQQPQHQQLGLRHRAAPRPVLVPQLQRTGASVDAVVGDVHCVPEPHGLVARLPRGADAGCADHIAVVVVFVGFLEESVVEYRRGSDGSWLEPQLDATLKDKMCR</sequence>
<dbReference type="AlphaFoldDB" id="A0A8S4GE96"/>
<accession>A0A8S4GE96</accession>
<evidence type="ECO:0000313" key="3">
    <source>
        <dbReference type="Proteomes" id="UP000653454"/>
    </source>
</evidence>
<comment type="caution">
    <text evidence="2">The sequence shown here is derived from an EMBL/GenBank/DDBJ whole genome shotgun (WGS) entry which is preliminary data.</text>
</comment>
<protein>
    <submittedName>
        <fullName evidence="2">(diamondback moth) hypothetical protein</fullName>
    </submittedName>
</protein>
<gene>
    <name evidence="2" type="ORF">PLXY2_LOCUS16542</name>
</gene>
<reference evidence="2" key="1">
    <citation type="submission" date="2020-11" db="EMBL/GenBank/DDBJ databases">
        <authorList>
            <person name="Whiteford S."/>
        </authorList>
    </citation>
    <scope>NUCLEOTIDE SEQUENCE</scope>
</reference>
<dbReference type="EMBL" id="CAJHNJ030000551">
    <property type="protein sequence ID" value="CAG9138289.1"/>
    <property type="molecule type" value="Genomic_DNA"/>
</dbReference>
<evidence type="ECO:0000256" key="1">
    <source>
        <dbReference type="SAM" id="MobiDB-lite"/>
    </source>
</evidence>
<keyword evidence="3" id="KW-1185">Reference proteome</keyword>
<feature type="region of interest" description="Disordered" evidence="1">
    <location>
        <begin position="32"/>
        <end position="51"/>
    </location>
</feature>
<proteinExistence type="predicted"/>
<evidence type="ECO:0000313" key="2">
    <source>
        <dbReference type="EMBL" id="CAG9138289.1"/>
    </source>
</evidence>
<name>A0A8S4GE96_PLUXY</name>
<organism evidence="2 3">
    <name type="scientific">Plutella xylostella</name>
    <name type="common">Diamondback moth</name>
    <name type="synonym">Plutella maculipennis</name>
    <dbReference type="NCBI Taxonomy" id="51655"/>
    <lineage>
        <taxon>Eukaryota</taxon>
        <taxon>Metazoa</taxon>
        <taxon>Ecdysozoa</taxon>
        <taxon>Arthropoda</taxon>
        <taxon>Hexapoda</taxon>
        <taxon>Insecta</taxon>
        <taxon>Pterygota</taxon>
        <taxon>Neoptera</taxon>
        <taxon>Endopterygota</taxon>
        <taxon>Lepidoptera</taxon>
        <taxon>Glossata</taxon>
        <taxon>Ditrysia</taxon>
        <taxon>Yponomeutoidea</taxon>
        <taxon>Plutellidae</taxon>
        <taxon>Plutella</taxon>
    </lineage>
</organism>